<accession>A0A1G4BQH9</accession>
<reference evidence="2 3" key="1">
    <citation type="submission" date="2016-09" db="EMBL/GenBank/DDBJ databases">
        <authorList>
            <person name="Capua I."/>
            <person name="De Benedictis P."/>
            <person name="Joannis T."/>
            <person name="Lombin L.H."/>
            <person name="Cattoli G."/>
        </authorList>
    </citation>
    <scope>NUCLEOTIDE SEQUENCE [LARGE SCALE GENOMIC DNA]</scope>
    <source>
        <strain evidence="2 3">IMI 309357</strain>
    </source>
</reference>
<name>A0A1G4BQH9_9PEZI</name>
<proteinExistence type="predicted"/>
<dbReference type="Proteomes" id="UP000176998">
    <property type="component" value="Unassembled WGS sequence"/>
</dbReference>
<evidence type="ECO:0000313" key="2">
    <source>
        <dbReference type="EMBL" id="OHF03578.1"/>
    </source>
</evidence>
<dbReference type="EMBL" id="MJBS01000006">
    <property type="protein sequence ID" value="OHF03578.1"/>
    <property type="molecule type" value="Genomic_DNA"/>
</dbReference>
<feature type="region of interest" description="Disordered" evidence="1">
    <location>
        <begin position="1"/>
        <end position="67"/>
    </location>
</feature>
<dbReference type="RefSeq" id="XP_022480714.1">
    <property type="nucleotide sequence ID" value="XM_022612953.1"/>
</dbReference>
<dbReference type="GeneID" id="34554463"/>
<keyword evidence="3" id="KW-1185">Reference proteome</keyword>
<organism evidence="2 3">
    <name type="scientific">Colletotrichum orchidophilum</name>
    <dbReference type="NCBI Taxonomy" id="1209926"/>
    <lineage>
        <taxon>Eukaryota</taxon>
        <taxon>Fungi</taxon>
        <taxon>Dikarya</taxon>
        <taxon>Ascomycota</taxon>
        <taxon>Pezizomycotina</taxon>
        <taxon>Sordariomycetes</taxon>
        <taxon>Hypocreomycetidae</taxon>
        <taxon>Glomerellales</taxon>
        <taxon>Glomerellaceae</taxon>
        <taxon>Colletotrichum</taxon>
    </lineage>
</organism>
<sequence length="146" mass="15655">MTAVWLMADARLPEESTAKRRSHDPRTESTNGPRPSTYIITRRGKPSEQVQHRRPRRISPPTPPPVTIASLEMSVHWTCDLGSGQTAHQACYSDLMVPSNDAPGGTSPNPDLLMMLPLQGTSSAAGTGDDGSGGKQKDGVRLQGPK</sequence>
<protein>
    <submittedName>
        <fullName evidence="2">Uncharacterized protein</fullName>
    </submittedName>
</protein>
<comment type="caution">
    <text evidence="2">The sequence shown here is derived from an EMBL/GenBank/DDBJ whole genome shotgun (WGS) entry which is preliminary data.</text>
</comment>
<dbReference type="AlphaFoldDB" id="A0A1G4BQH9"/>
<gene>
    <name evidence="2" type="ORF">CORC01_01297</name>
</gene>
<dbReference type="OrthoDB" id="10467568at2759"/>
<feature type="region of interest" description="Disordered" evidence="1">
    <location>
        <begin position="99"/>
        <end position="146"/>
    </location>
</feature>
<evidence type="ECO:0000256" key="1">
    <source>
        <dbReference type="SAM" id="MobiDB-lite"/>
    </source>
</evidence>
<evidence type="ECO:0000313" key="3">
    <source>
        <dbReference type="Proteomes" id="UP000176998"/>
    </source>
</evidence>